<evidence type="ECO:0000256" key="2">
    <source>
        <dbReference type="ARBA" id="ARBA00022737"/>
    </source>
</evidence>
<evidence type="ECO:0000259" key="5">
    <source>
        <dbReference type="PROSITE" id="PS50222"/>
    </source>
</evidence>
<evidence type="ECO:0000256" key="3">
    <source>
        <dbReference type="ARBA" id="ARBA00022837"/>
    </source>
</evidence>
<dbReference type="Gene3D" id="1.10.238.10">
    <property type="entry name" value="EF-hand"/>
    <property type="match status" value="2"/>
</dbReference>
<evidence type="ECO:0000256" key="1">
    <source>
        <dbReference type="ARBA" id="ARBA00022723"/>
    </source>
</evidence>
<reference evidence="6 7" key="1">
    <citation type="submission" date="2023-11" db="EMBL/GenBank/DDBJ databases">
        <authorList>
            <person name="Okamura Y."/>
        </authorList>
    </citation>
    <scope>NUCLEOTIDE SEQUENCE [LARGE SCALE GENOMIC DNA]</scope>
</reference>
<dbReference type="InterPro" id="IPR011992">
    <property type="entry name" value="EF-hand-dom_pair"/>
</dbReference>
<keyword evidence="4" id="KW-0460">Magnesium</keyword>
<dbReference type="GO" id="GO:0005509">
    <property type="term" value="F:calcium ion binding"/>
    <property type="evidence" value="ECO:0007669"/>
    <property type="project" value="InterPro"/>
</dbReference>
<protein>
    <recommendedName>
        <fullName evidence="5">EF-hand domain-containing protein</fullName>
    </recommendedName>
</protein>
<dbReference type="FunFam" id="1.10.238.10:FF:000079">
    <property type="entry name" value="Calcium and integrin-binding family member 2"/>
    <property type="match status" value="1"/>
</dbReference>
<keyword evidence="1" id="KW-0479">Metal-binding</keyword>
<organism evidence="6 7">
    <name type="scientific">Leptosia nina</name>
    <dbReference type="NCBI Taxonomy" id="320188"/>
    <lineage>
        <taxon>Eukaryota</taxon>
        <taxon>Metazoa</taxon>
        <taxon>Ecdysozoa</taxon>
        <taxon>Arthropoda</taxon>
        <taxon>Hexapoda</taxon>
        <taxon>Insecta</taxon>
        <taxon>Pterygota</taxon>
        <taxon>Neoptera</taxon>
        <taxon>Endopterygota</taxon>
        <taxon>Lepidoptera</taxon>
        <taxon>Glossata</taxon>
        <taxon>Ditrysia</taxon>
        <taxon>Papilionoidea</taxon>
        <taxon>Pieridae</taxon>
        <taxon>Pierinae</taxon>
        <taxon>Leptosia</taxon>
    </lineage>
</organism>
<dbReference type="PROSITE" id="PS00018">
    <property type="entry name" value="EF_HAND_1"/>
    <property type="match status" value="1"/>
</dbReference>
<dbReference type="SUPFAM" id="SSF47473">
    <property type="entry name" value="EF-hand"/>
    <property type="match status" value="1"/>
</dbReference>
<proteinExistence type="predicted"/>
<sequence>MGSSTTKHLLTEDLIEDYTSLTYLNKGEIYYLMKKFHSIDPEKVNSNFSHRFSQADIVKKFDVLKTNPFQDRIFKVFSSQNDNCFSFEDLLDLCSVMSADCPSDVKAAWAFRIFDIDEDNQISAQDISKILDRLTWDPDNRHHCLDHHSKAKIAKIILEEIKLDFSGGIGLSEFTFILSRIPEFSSSFYFRL</sequence>
<dbReference type="PANTHER" id="PTHR45791">
    <property type="entry name" value="CALCIUM AND INTEGRIN BINDING FAMILY MEMBER 2"/>
    <property type="match status" value="1"/>
</dbReference>
<dbReference type="PROSITE" id="PS50222">
    <property type="entry name" value="EF_HAND_2"/>
    <property type="match status" value="1"/>
</dbReference>
<dbReference type="PANTHER" id="PTHR45791:SF9">
    <property type="entry name" value="FREQUENIN-1-LIKE PROTEIN"/>
    <property type="match status" value="1"/>
</dbReference>
<gene>
    <name evidence="6" type="ORF">LNINA_LOCUS9978</name>
</gene>
<keyword evidence="3" id="KW-0106">Calcium</keyword>
<comment type="caution">
    <text evidence="6">The sequence shown here is derived from an EMBL/GenBank/DDBJ whole genome shotgun (WGS) entry which is preliminary data.</text>
</comment>
<keyword evidence="2" id="KW-0677">Repeat</keyword>
<evidence type="ECO:0000313" key="7">
    <source>
        <dbReference type="Proteomes" id="UP001497472"/>
    </source>
</evidence>
<feature type="domain" description="EF-hand" evidence="5">
    <location>
        <begin position="102"/>
        <end position="137"/>
    </location>
</feature>
<dbReference type="InterPro" id="IPR002048">
    <property type="entry name" value="EF_hand_dom"/>
</dbReference>
<dbReference type="Proteomes" id="UP001497472">
    <property type="component" value="Unassembled WGS sequence"/>
</dbReference>
<dbReference type="InterPro" id="IPR018247">
    <property type="entry name" value="EF_Hand_1_Ca_BS"/>
</dbReference>
<evidence type="ECO:0000313" key="6">
    <source>
        <dbReference type="EMBL" id="CAK1550785.1"/>
    </source>
</evidence>
<keyword evidence="7" id="KW-1185">Reference proteome</keyword>
<dbReference type="InterPro" id="IPR051433">
    <property type="entry name" value="CIBP"/>
</dbReference>
<dbReference type="EMBL" id="CAVLEF010000088">
    <property type="protein sequence ID" value="CAK1550785.1"/>
    <property type="molecule type" value="Genomic_DNA"/>
</dbReference>
<dbReference type="GO" id="GO:0000287">
    <property type="term" value="F:magnesium ion binding"/>
    <property type="evidence" value="ECO:0007669"/>
    <property type="project" value="TreeGrafter"/>
</dbReference>
<dbReference type="AlphaFoldDB" id="A0AAV1JQ76"/>
<name>A0AAV1JQ76_9NEOP</name>
<accession>A0AAV1JQ76</accession>
<evidence type="ECO:0000256" key="4">
    <source>
        <dbReference type="ARBA" id="ARBA00022842"/>
    </source>
</evidence>